<organism evidence="1 2">
    <name type="scientific">Cetraspora pellucida</name>
    <dbReference type="NCBI Taxonomy" id="1433469"/>
    <lineage>
        <taxon>Eukaryota</taxon>
        <taxon>Fungi</taxon>
        <taxon>Fungi incertae sedis</taxon>
        <taxon>Mucoromycota</taxon>
        <taxon>Glomeromycotina</taxon>
        <taxon>Glomeromycetes</taxon>
        <taxon>Diversisporales</taxon>
        <taxon>Gigasporaceae</taxon>
        <taxon>Cetraspora</taxon>
    </lineage>
</organism>
<gene>
    <name evidence="1" type="ORF">CPELLU_LOCUS7534</name>
</gene>
<evidence type="ECO:0000313" key="1">
    <source>
        <dbReference type="EMBL" id="CAG8612695.1"/>
    </source>
</evidence>
<dbReference type="AlphaFoldDB" id="A0A9N9CUN6"/>
<keyword evidence="2" id="KW-1185">Reference proteome</keyword>
<comment type="caution">
    <text evidence="1">The sequence shown here is derived from an EMBL/GenBank/DDBJ whole genome shotgun (WGS) entry which is preliminary data.</text>
</comment>
<evidence type="ECO:0000313" key="2">
    <source>
        <dbReference type="Proteomes" id="UP000789759"/>
    </source>
</evidence>
<reference evidence="1" key="1">
    <citation type="submission" date="2021-06" db="EMBL/GenBank/DDBJ databases">
        <authorList>
            <person name="Kallberg Y."/>
            <person name="Tangrot J."/>
            <person name="Rosling A."/>
        </authorList>
    </citation>
    <scope>NUCLEOTIDE SEQUENCE</scope>
    <source>
        <strain evidence="1">FL966</strain>
    </source>
</reference>
<proteinExistence type="predicted"/>
<dbReference type="EMBL" id="CAJVQA010005085">
    <property type="protein sequence ID" value="CAG8612695.1"/>
    <property type="molecule type" value="Genomic_DNA"/>
</dbReference>
<dbReference type="Proteomes" id="UP000789759">
    <property type="component" value="Unassembled WGS sequence"/>
</dbReference>
<protein>
    <submittedName>
        <fullName evidence="1">414_t:CDS:1</fullName>
    </submittedName>
</protein>
<name>A0A9N9CUN6_9GLOM</name>
<sequence length="61" mass="7047">MNKISYKEGLIKAELYKAVNILAISKILALNEKNDLPNLELFKDIEFMQDDLLINKIINLL</sequence>
<accession>A0A9N9CUN6</accession>